<name>A0A5N6K7D3_MONLA</name>
<comment type="caution">
    <text evidence="2">The sequence shown here is derived from an EMBL/GenBank/DDBJ whole genome shotgun (WGS) entry which is preliminary data.</text>
</comment>
<feature type="compositionally biased region" description="Low complexity" evidence="1">
    <location>
        <begin position="285"/>
        <end position="308"/>
    </location>
</feature>
<feature type="region of interest" description="Disordered" evidence="1">
    <location>
        <begin position="52"/>
        <end position="83"/>
    </location>
</feature>
<protein>
    <submittedName>
        <fullName evidence="2">Uncharacterized protein</fullName>
    </submittedName>
</protein>
<proteinExistence type="predicted"/>
<feature type="compositionally biased region" description="Polar residues" evidence="1">
    <location>
        <begin position="52"/>
        <end position="62"/>
    </location>
</feature>
<dbReference type="Proteomes" id="UP000326757">
    <property type="component" value="Unassembled WGS sequence"/>
</dbReference>
<evidence type="ECO:0000313" key="3">
    <source>
        <dbReference type="Proteomes" id="UP000326757"/>
    </source>
</evidence>
<gene>
    <name evidence="2" type="ORF">EYC80_000815</name>
</gene>
<evidence type="ECO:0000313" key="2">
    <source>
        <dbReference type="EMBL" id="KAB8298636.1"/>
    </source>
</evidence>
<evidence type="ECO:0000256" key="1">
    <source>
        <dbReference type="SAM" id="MobiDB-lite"/>
    </source>
</evidence>
<feature type="region of interest" description="Disordered" evidence="1">
    <location>
        <begin position="98"/>
        <end position="119"/>
    </location>
</feature>
<dbReference type="EMBL" id="VIGI01000006">
    <property type="protein sequence ID" value="KAB8298636.1"/>
    <property type="molecule type" value="Genomic_DNA"/>
</dbReference>
<accession>A0A5N6K7D3</accession>
<dbReference type="AlphaFoldDB" id="A0A5N6K7D3"/>
<organism evidence="2 3">
    <name type="scientific">Monilinia laxa</name>
    <name type="common">Brown rot fungus</name>
    <name type="synonym">Sclerotinia laxa</name>
    <dbReference type="NCBI Taxonomy" id="61186"/>
    <lineage>
        <taxon>Eukaryota</taxon>
        <taxon>Fungi</taxon>
        <taxon>Dikarya</taxon>
        <taxon>Ascomycota</taxon>
        <taxon>Pezizomycotina</taxon>
        <taxon>Leotiomycetes</taxon>
        <taxon>Helotiales</taxon>
        <taxon>Sclerotiniaceae</taxon>
        <taxon>Monilinia</taxon>
    </lineage>
</organism>
<keyword evidence="3" id="KW-1185">Reference proteome</keyword>
<reference evidence="2 3" key="1">
    <citation type="submission" date="2019-06" db="EMBL/GenBank/DDBJ databases">
        <title>Genome Sequence of the Brown Rot Fungal Pathogen Monilinia laxa.</title>
        <authorList>
            <person name="De Miccolis Angelini R.M."/>
            <person name="Landi L."/>
            <person name="Abate D."/>
            <person name="Pollastro S."/>
            <person name="Romanazzi G."/>
            <person name="Faretra F."/>
        </authorList>
    </citation>
    <scope>NUCLEOTIDE SEQUENCE [LARGE SCALE GENOMIC DNA]</scope>
    <source>
        <strain evidence="2 3">Mlax316</strain>
    </source>
</reference>
<feature type="region of interest" description="Disordered" evidence="1">
    <location>
        <begin position="223"/>
        <end position="246"/>
    </location>
</feature>
<feature type="region of interest" description="Disordered" evidence="1">
    <location>
        <begin position="258"/>
        <end position="308"/>
    </location>
</feature>
<sequence>MGDRGQFISAITVIQHLRWSGTKLPNITQAIVNSRFGLRYDSQKCLYVPISPQIQRSRNNPRPSIEAQDRKGKPNTEIPSEYDIPELYDGSIRALSNIQHGSDDKGKYGRGTSEEDDTVEPLSNFKAWKGKSASCVSEEEDYIVSMPSTKPWKGKSASCVSEEEEKNYIVSMPRTKPWKGKSVRWKSDGDEIIEPTSNTKNCKALPVEKWTRKWSNEIDELRKSCGATNSRHEENEEENPEDGGIRLGEMMRNLDLEYESNDDDDYYKHDESEDDTLTLGASLGNSSPETLPSSSSEPMTSNESLESK</sequence>
<dbReference type="OrthoDB" id="3559718at2759"/>